<accession>A0A067BQV8</accession>
<dbReference type="GO" id="GO:0005881">
    <property type="term" value="C:cytoplasmic microtubule"/>
    <property type="evidence" value="ECO:0007669"/>
    <property type="project" value="TreeGrafter"/>
</dbReference>
<dbReference type="GO" id="GO:0008017">
    <property type="term" value="F:microtubule binding"/>
    <property type="evidence" value="ECO:0007669"/>
    <property type="project" value="TreeGrafter"/>
</dbReference>
<evidence type="ECO:0008006" key="3">
    <source>
        <dbReference type="Google" id="ProtNLM"/>
    </source>
</evidence>
<dbReference type="AlphaFoldDB" id="A0A067BQV8"/>
<keyword evidence="2" id="KW-1185">Reference proteome</keyword>
<protein>
    <recommendedName>
        <fullName evidence="3">TOG domain-containing protein</fullName>
    </recommendedName>
</protein>
<evidence type="ECO:0000313" key="1">
    <source>
        <dbReference type="EMBL" id="KDO20643.1"/>
    </source>
</evidence>
<sequence length="296" mass="31485">MKSAVILPPTHTAGDDILDEDKGAIVLATHELRPLECARDDVADALRSIDDADWYVQYEAIETFRRALVHHAPAAGPHLGDVLAIFSAASLNLRSATSKNALLALAECFEFGDVTALPLLHVVQALMKRAACEKKFLRDAATLAIAKLTTHAPTWPVLVSLAAYSSSKSAKLVAAACNGTMLCLLQMQVDAAILNPTQIIEVLPALARFRNGKDAKAREDALVGLNVVASFAGGSDIFEKLVSTAIADKVAATKVLQAVIASNKRKALARAPLTTGLRAALQSRKQQQLQPPTVVE</sequence>
<name>A0A067BQV8_SAPPC</name>
<dbReference type="InterPro" id="IPR011989">
    <property type="entry name" value="ARM-like"/>
</dbReference>
<dbReference type="Gene3D" id="1.25.10.10">
    <property type="entry name" value="Leucine-rich Repeat Variant"/>
    <property type="match status" value="1"/>
</dbReference>
<dbReference type="SUPFAM" id="SSF48371">
    <property type="entry name" value="ARM repeat"/>
    <property type="match status" value="1"/>
</dbReference>
<dbReference type="GeneID" id="24135275"/>
<gene>
    <name evidence="1" type="ORF">SPRG_13396</name>
</gene>
<reference evidence="1 2" key="1">
    <citation type="journal article" date="2013" name="PLoS Genet.">
        <title>Distinctive expansion of potential virulence genes in the genome of the oomycete fish pathogen Saprolegnia parasitica.</title>
        <authorList>
            <person name="Jiang R.H."/>
            <person name="de Bruijn I."/>
            <person name="Haas B.J."/>
            <person name="Belmonte R."/>
            <person name="Lobach L."/>
            <person name="Christie J."/>
            <person name="van den Ackerveken G."/>
            <person name="Bottin A."/>
            <person name="Bulone V."/>
            <person name="Diaz-Moreno S.M."/>
            <person name="Dumas B."/>
            <person name="Fan L."/>
            <person name="Gaulin E."/>
            <person name="Govers F."/>
            <person name="Grenville-Briggs L.J."/>
            <person name="Horner N.R."/>
            <person name="Levin J.Z."/>
            <person name="Mammella M."/>
            <person name="Meijer H.J."/>
            <person name="Morris P."/>
            <person name="Nusbaum C."/>
            <person name="Oome S."/>
            <person name="Phillips A.J."/>
            <person name="van Rooyen D."/>
            <person name="Rzeszutek E."/>
            <person name="Saraiva M."/>
            <person name="Secombes C.J."/>
            <person name="Seidl M.F."/>
            <person name="Snel B."/>
            <person name="Stassen J.H."/>
            <person name="Sykes S."/>
            <person name="Tripathy S."/>
            <person name="van den Berg H."/>
            <person name="Vega-Arreguin J.C."/>
            <person name="Wawra S."/>
            <person name="Young S.K."/>
            <person name="Zeng Q."/>
            <person name="Dieguez-Uribeondo J."/>
            <person name="Russ C."/>
            <person name="Tyler B.M."/>
            <person name="van West P."/>
        </authorList>
    </citation>
    <scope>NUCLEOTIDE SEQUENCE [LARGE SCALE GENOMIC DNA]</scope>
    <source>
        <strain evidence="1 2">CBS 223.65</strain>
    </source>
</reference>
<dbReference type="PANTHER" id="PTHR21567">
    <property type="entry name" value="CLASP"/>
    <property type="match status" value="1"/>
</dbReference>
<dbReference type="GO" id="GO:0000226">
    <property type="term" value="P:microtubule cytoskeleton organization"/>
    <property type="evidence" value="ECO:0007669"/>
    <property type="project" value="TreeGrafter"/>
</dbReference>
<dbReference type="OMA" id="RNESAKC"/>
<dbReference type="KEGG" id="spar:SPRG_13396"/>
<proteinExistence type="predicted"/>
<dbReference type="PANTHER" id="PTHR21567:SF87">
    <property type="entry name" value="CRESCERIN-LIKE PROTEIN CHE-12"/>
    <property type="match status" value="1"/>
</dbReference>
<dbReference type="OrthoDB" id="166659at2759"/>
<dbReference type="VEuPathDB" id="FungiDB:SPRG_13396"/>
<dbReference type="InterPro" id="IPR016024">
    <property type="entry name" value="ARM-type_fold"/>
</dbReference>
<dbReference type="EMBL" id="KK583306">
    <property type="protein sequence ID" value="KDO20643.1"/>
    <property type="molecule type" value="Genomic_DNA"/>
</dbReference>
<dbReference type="Proteomes" id="UP000030745">
    <property type="component" value="Unassembled WGS sequence"/>
</dbReference>
<organism evidence="1 2">
    <name type="scientific">Saprolegnia parasitica (strain CBS 223.65)</name>
    <dbReference type="NCBI Taxonomy" id="695850"/>
    <lineage>
        <taxon>Eukaryota</taxon>
        <taxon>Sar</taxon>
        <taxon>Stramenopiles</taxon>
        <taxon>Oomycota</taxon>
        <taxon>Saprolegniomycetes</taxon>
        <taxon>Saprolegniales</taxon>
        <taxon>Saprolegniaceae</taxon>
        <taxon>Saprolegnia</taxon>
    </lineage>
</organism>
<dbReference type="RefSeq" id="XP_012208609.1">
    <property type="nucleotide sequence ID" value="XM_012353219.1"/>
</dbReference>
<evidence type="ECO:0000313" key="2">
    <source>
        <dbReference type="Proteomes" id="UP000030745"/>
    </source>
</evidence>